<dbReference type="Proteomes" id="UP000474565">
    <property type="component" value="Unassembled WGS sequence"/>
</dbReference>
<feature type="coiled-coil region" evidence="1">
    <location>
        <begin position="369"/>
        <end position="406"/>
    </location>
</feature>
<comment type="caution">
    <text evidence="3">The sequence shown here is derived from an EMBL/GenBank/DDBJ whole genome shotgun (WGS) entry which is preliminary data.</text>
</comment>
<sequence length="564" mass="64963">MSDSVTVGLGLLAVVIPLVQHLRFQKKYVGYKSIQSAIKEKTGLLESLTQELVIGEATVKKYASTARDEQEKTSVALEQRSDAEAALGKLQTALVLAEKSAQQARSDSAIAKNECIGIKAELQGYQNQRNTLLRNVEELSEQKKLLEARIAHLLSLEAREATIRIDLDTLATKWEREQTQFRHNEQELSIQLRTLEAKLGSARDTLTGLMERIDLYSRVDEYTKVGHFEMPEYLYETSIRYQSEIKEVRDLQRKLIREKNAVTYPVDLELGLNRTLDKKILDGQVQLMLNAFNVECDLLIEKVNPANLDRTLEQIEKKAEVLEKNCMTLRCGFNIDYVELKFEECKLQFEFTLKKKEEQEEQRAIREQMREEVRVQKQYEDAVKDAEREELKLTRLLEKAREHMAQETELERSLSLAKISLLEEQLVEARQRGVRAKSMAEQTRRGFVYVISNLGAFGEGVFKIGLTRRLDPQERVDELSSASVPFPYDVHAICYSDDAPALEYALHKRFSDRRVNAVNHRKEFFRVKLEDIQAALEEIVDDSVEFTMTAKAEDYFQTKRLLAA</sequence>
<proteinExistence type="predicted"/>
<keyword evidence="1" id="KW-0175">Coiled coil</keyword>
<dbReference type="InterPro" id="IPR025280">
    <property type="entry name" value="SNIPE"/>
</dbReference>
<evidence type="ECO:0000313" key="4">
    <source>
        <dbReference type="Proteomes" id="UP000474565"/>
    </source>
</evidence>
<feature type="coiled-coil region" evidence="1">
    <location>
        <begin position="122"/>
        <end position="156"/>
    </location>
</feature>
<dbReference type="EMBL" id="WWCP01000048">
    <property type="protein sequence ID" value="MYM85091.1"/>
    <property type="molecule type" value="Genomic_DNA"/>
</dbReference>
<dbReference type="SMART" id="SM00974">
    <property type="entry name" value="T5orf172"/>
    <property type="match status" value="1"/>
</dbReference>
<dbReference type="Pfam" id="PF13250">
    <property type="entry name" value="SNIPE"/>
    <property type="match status" value="1"/>
</dbReference>
<organism evidence="3 4">
    <name type="scientific">Duganella lactea</name>
    <dbReference type="NCBI Taxonomy" id="2692173"/>
    <lineage>
        <taxon>Bacteria</taxon>
        <taxon>Pseudomonadati</taxon>
        <taxon>Pseudomonadota</taxon>
        <taxon>Betaproteobacteria</taxon>
        <taxon>Burkholderiales</taxon>
        <taxon>Oxalobacteraceae</taxon>
        <taxon>Telluria group</taxon>
        <taxon>Duganella</taxon>
    </lineage>
</organism>
<reference evidence="3 4" key="1">
    <citation type="submission" date="2019-12" db="EMBL/GenBank/DDBJ databases">
        <title>Novel species isolated from a subtropical stream in China.</title>
        <authorList>
            <person name="Lu H."/>
        </authorList>
    </citation>
    <scope>NUCLEOTIDE SEQUENCE [LARGE SCALE GENOMIC DNA]</scope>
    <source>
        <strain evidence="3 4">FT50W</strain>
    </source>
</reference>
<evidence type="ECO:0000313" key="3">
    <source>
        <dbReference type="EMBL" id="MYM85091.1"/>
    </source>
</evidence>
<dbReference type="RefSeq" id="WP_161021467.1">
    <property type="nucleotide sequence ID" value="NZ_WWCP01000048.1"/>
</dbReference>
<name>A0A6L8MSM9_9BURK</name>
<evidence type="ECO:0000259" key="2">
    <source>
        <dbReference type="SMART" id="SM00974"/>
    </source>
</evidence>
<evidence type="ECO:0000256" key="1">
    <source>
        <dbReference type="SAM" id="Coils"/>
    </source>
</evidence>
<accession>A0A6L8MSM9</accession>
<dbReference type="AlphaFoldDB" id="A0A6L8MSM9"/>
<gene>
    <name evidence="3" type="ORF">GTP44_24490</name>
</gene>
<dbReference type="Pfam" id="PF10544">
    <property type="entry name" value="T5orf172"/>
    <property type="match status" value="1"/>
</dbReference>
<feature type="domain" description="Bacteriophage T5 Orf172 DNA-binding" evidence="2">
    <location>
        <begin position="456"/>
        <end position="539"/>
    </location>
</feature>
<dbReference type="InterPro" id="IPR018306">
    <property type="entry name" value="Phage_T5_Orf172_DNA-bd"/>
</dbReference>
<protein>
    <submittedName>
        <fullName evidence="3">DUF4041 domain-containing protein</fullName>
    </submittedName>
</protein>